<dbReference type="PROSITE" id="PS51186">
    <property type="entry name" value="GNAT"/>
    <property type="match status" value="1"/>
</dbReference>
<dbReference type="PANTHER" id="PTHR43610">
    <property type="entry name" value="BLL6696 PROTEIN"/>
    <property type="match status" value="1"/>
</dbReference>
<sequence>MASTVYGVARRPASCSGCGVNLDAFRPQPELTGPNVILRQLDGSHLDDVLKTVRDPEVRRLTGTHARFTEPLLARWLESRPEQDGRADWAVTHREDGRFLGDLALNDIDADNESAAFRIALAPGAVGRGYGTEATRLVLEFAFETVGLHRVSLEVYDFNSRARRAYEKCGFVAEGVLRDALCWEGKRHHAVVMSVLAPQWRLR</sequence>
<keyword evidence="3" id="KW-1185">Reference proteome</keyword>
<comment type="caution">
    <text evidence="2">The sequence shown here is derived from an EMBL/GenBank/DDBJ whole genome shotgun (WGS) entry which is preliminary data.</text>
</comment>
<dbReference type="PANTHER" id="PTHR43610:SF1">
    <property type="entry name" value="N-ACETYLTRANSFERASE DOMAIN-CONTAINING PROTEIN"/>
    <property type="match status" value="1"/>
</dbReference>
<evidence type="ECO:0000313" key="2">
    <source>
        <dbReference type="EMBL" id="TVT16168.1"/>
    </source>
</evidence>
<dbReference type="GO" id="GO:0016747">
    <property type="term" value="F:acyltransferase activity, transferring groups other than amino-acyl groups"/>
    <property type="evidence" value="ECO:0007669"/>
    <property type="project" value="InterPro"/>
</dbReference>
<accession>A0A557ZW43</accession>
<evidence type="ECO:0000259" key="1">
    <source>
        <dbReference type="PROSITE" id="PS51186"/>
    </source>
</evidence>
<dbReference type="SUPFAM" id="SSF55729">
    <property type="entry name" value="Acyl-CoA N-acyltransferases (Nat)"/>
    <property type="match status" value="1"/>
</dbReference>
<name>A0A557ZW43_9PSEU</name>
<dbReference type="OrthoDB" id="9814648at2"/>
<reference evidence="2 3" key="1">
    <citation type="submission" date="2019-07" db="EMBL/GenBank/DDBJ databases">
        <title>New species of Amycolatopsis and Streptomyces.</title>
        <authorList>
            <person name="Duangmal K."/>
            <person name="Teo W.F.A."/>
            <person name="Lipun K."/>
        </authorList>
    </citation>
    <scope>NUCLEOTIDE SEQUENCE [LARGE SCALE GENOMIC DNA]</scope>
    <source>
        <strain evidence="2 3">JCM 30562</strain>
    </source>
</reference>
<gene>
    <name evidence="2" type="ORF">FNH06_35135</name>
</gene>
<dbReference type="InterPro" id="IPR000182">
    <property type="entry name" value="GNAT_dom"/>
</dbReference>
<proteinExistence type="predicted"/>
<evidence type="ECO:0000313" key="3">
    <source>
        <dbReference type="Proteomes" id="UP000318578"/>
    </source>
</evidence>
<dbReference type="EMBL" id="VJZA01000106">
    <property type="protein sequence ID" value="TVT16168.1"/>
    <property type="molecule type" value="Genomic_DNA"/>
</dbReference>
<keyword evidence="2" id="KW-0808">Transferase</keyword>
<dbReference type="Gene3D" id="3.40.630.30">
    <property type="match status" value="1"/>
</dbReference>
<dbReference type="InterPro" id="IPR016181">
    <property type="entry name" value="Acyl_CoA_acyltransferase"/>
</dbReference>
<organism evidence="2 3">
    <name type="scientific">Amycolatopsis acidiphila</name>
    <dbReference type="NCBI Taxonomy" id="715473"/>
    <lineage>
        <taxon>Bacteria</taxon>
        <taxon>Bacillati</taxon>
        <taxon>Actinomycetota</taxon>
        <taxon>Actinomycetes</taxon>
        <taxon>Pseudonocardiales</taxon>
        <taxon>Pseudonocardiaceae</taxon>
        <taxon>Amycolatopsis</taxon>
    </lineage>
</organism>
<protein>
    <submittedName>
        <fullName evidence="2">GNAT family N-acetyltransferase</fullName>
    </submittedName>
</protein>
<feature type="domain" description="N-acetyltransferase" evidence="1">
    <location>
        <begin position="36"/>
        <end position="198"/>
    </location>
</feature>
<dbReference type="Pfam" id="PF13302">
    <property type="entry name" value="Acetyltransf_3"/>
    <property type="match status" value="1"/>
</dbReference>
<dbReference type="Proteomes" id="UP000318578">
    <property type="component" value="Unassembled WGS sequence"/>
</dbReference>
<dbReference type="AlphaFoldDB" id="A0A557ZW43"/>